<accession>A0A5J5MZW4</accession>
<evidence type="ECO:0000313" key="2">
    <source>
        <dbReference type="EMBL" id="KAB0385998.1"/>
    </source>
</evidence>
<keyword evidence="1" id="KW-1133">Transmembrane helix</keyword>
<sequence>MIYHVSGTAGHSLTFSGRLPSAYGANTPLVGSTLVSSLSVSETTNKFPESLLFAFNFSCCLLTPGIFFLSCTLVYLAPDISIAPNSQTLAIPLTHNQPRRAIQFIPLLIGLGIAAGIGTGTAGLTTSLNYYQSLSKDLTDSLEEIANSLITIQNQLESLAAVVLQNRRGLDLLTAGKGGLCLFLEEACCFYTNKSGVVKEAAGNLTNRAWRICQHLSNSWGNWLSNWNWMPWVPPFLSPLLLLTLILTFSPYLMRLFSKFLEDHLQAFTN</sequence>
<dbReference type="InterPro" id="IPR018154">
    <property type="entry name" value="TLV/ENV_coat_polyprotein"/>
</dbReference>
<proteinExistence type="predicted"/>
<dbReference type="CDD" id="cd09851">
    <property type="entry name" value="HTLV-1-like_HR1-HR2"/>
    <property type="match status" value="1"/>
</dbReference>
<keyword evidence="3" id="KW-1185">Reference proteome</keyword>
<reference evidence="2 3" key="1">
    <citation type="submission" date="2019-06" db="EMBL/GenBank/DDBJ databases">
        <title>Discovery of a novel chromosome fission-fusion reversal in muntjac.</title>
        <authorList>
            <person name="Mudd A.B."/>
            <person name="Bredeson J.V."/>
            <person name="Baum R."/>
            <person name="Hockemeyer D."/>
            <person name="Rokhsar D.S."/>
        </authorList>
    </citation>
    <scope>NUCLEOTIDE SEQUENCE [LARGE SCALE GENOMIC DNA]</scope>
    <source>
        <strain evidence="2">UCam_UCB_Mr</strain>
        <tissue evidence="2">Fibroblast cell line</tissue>
    </source>
</reference>
<keyword evidence="1" id="KW-0472">Membrane</keyword>
<feature type="transmembrane region" description="Helical" evidence="1">
    <location>
        <begin position="232"/>
        <end position="254"/>
    </location>
</feature>
<evidence type="ECO:0000256" key="1">
    <source>
        <dbReference type="SAM" id="Phobius"/>
    </source>
</evidence>
<dbReference type="Proteomes" id="UP000326062">
    <property type="component" value="Chromosome 1"/>
</dbReference>
<feature type="transmembrane region" description="Helical" evidence="1">
    <location>
        <begin position="104"/>
        <end position="124"/>
    </location>
</feature>
<dbReference type="SUPFAM" id="SSF58069">
    <property type="entry name" value="Virus ectodomain"/>
    <property type="match status" value="1"/>
</dbReference>
<comment type="caution">
    <text evidence="2">The sequence shown here is derived from an EMBL/GenBank/DDBJ whole genome shotgun (WGS) entry which is preliminary data.</text>
</comment>
<name>A0A5J5MZW4_MUNRE</name>
<dbReference type="Pfam" id="PF00429">
    <property type="entry name" value="TLV_coat"/>
    <property type="match status" value="1"/>
</dbReference>
<dbReference type="PANTHER" id="PTHR10424:SF60">
    <property type="entry name" value="HERV-H_2Q24.1 PROVIRUS ANCESTRAL ENV POLYPROTEIN-RELATED"/>
    <property type="match status" value="1"/>
</dbReference>
<dbReference type="EMBL" id="VCEB01000001">
    <property type="protein sequence ID" value="KAB0385998.1"/>
    <property type="molecule type" value="Genomic_DNA"/>
</dbReference>
<gene>
    <name evidence="2" type="ORF">FD755_000954</name>
</gene>
<dbReference type="Gene3D" id="1.10.287.210">
    <property type="match status" value="1"/>
</dbReference>
<evidence type="ECO:0008006" key="4">
    <source>
        <dbReference type="Google" id="ProtNLM"/>
    </source>
</evidence>
<feature type="transmembrane region" description="Helical" evidence="1">
    <location>
        <begin position="51"/>
        <end position="77"/>
    </location>
</feature>
<dbReference type="AlphaFoldDB" id="A0A5J5MZW4"/>
<dbReference type="PANTHER" id="PTHR10424">
    <property type="entry name" value="VIRAL ENVELOPE PROTEIN"/>
    <property type="match status" value="1"/>
</dbReference>
<protein>
    <recommendedName>
        <fullName evidence="4">Envelope glycoprotein</fullName>
    </recommendedName>
</protein>
<organism evidence="2 3">
    <name type="scientific">Muntiacus reevesi</name>
    <name type="common">Reeves' muntjac</name>
    <name type="synonym">Cervus reevesi</name>
    <dbReference type="NCBI Taxonomy" id="9886"/>
    <lineage>
        <taxon>Eukaryota</taxon>
        <taxon>Metazoa</taxon>
        <taxon>Chordata</taxon>
        <taxon>Craniata</taxon>
        <taxon>Vertebrata</taxon>
        <taxon>Euteleostomi</taxon>
        <taxon>Mammalia</taxon>
        <taxon>Eutheria</taxon>
        <taxon>Laurasiatheria</taxon>
        <taxon>Artiodactyla</taxon>
        <taxon>Ruminantia</taxon>
        <taxon>Pecora</taxon>
        <taxon>Cervidae</taxon>
        <taxon>Muntiacinae</taxon>
        <taxon>Muntiacus</taxon>
    </lineage>
</organism>
<keyword evidence="1" id="KW-0812">Transmembrane</keyword>
<evidence type="ECO:0000313" key="3">
    <source>
        <dbReference type="Proteomes" id="UP000326062"/>
    </source>
</evidence>